<dbReference type="PANTHER" id="PTHR35792">
    <property type="entry name" value="GENERAL STRESS PROTEIN"/>
    <property type="match status" value="1"/>
</dbReference>
<dbReference type="Proteomes" id="UP001595885">
    <property type="component" value="Unassembled WGS sequence"/>
</dbReference>
<comment type="caution">
    <text evidence="2">The sequence shown here is derived from an EMBL/GenBank/DDBJ whole genome shotgun (WGS) entry which is preliminary data.</text>
</comment>
<sequence length="91" mass="9777">MKTSKTIVGVLSGVAVGAALGILFAPDKGSKTRKKIADKSNAAKDSLKDSFDEFLDTVSEKYSTLVSKGEELLEKGKKEANNTKEEITKQL</sequence>
<evidence type="ECO:0000256" key="1">
    <source>
        <dbReference type="SAM" id="Phobius"/>
    </source>
</evidence>
<dbReference type="InterPro" id="IPR052928">
    <property type="entry name" value="Desiccation-related_membrane"/>
</dbReference>
<accession>A0ABV9P5Y8</accession>
<dbReference type="RefSeq" id="WP_379743425.1">
    <property type="nucleotide sequence ID" value="NZ_JBHSGW010000027.1"/>
</dbReference>
<gene>
    <name evidence="2" type="ORF">ACFO3U_13370</name>
</gene>
<keyword evidence="3" id="KW-1185">Reference proteome</keyword>
<evidence type="ECO:0000313" key="2">
    <source>
        <dbReference type="EMBL" id="MFC4740987.1"/>
    </source>
</evidence>
<keyword evidence="1" id="KW-1133">Transmembrane helix</keyword>
<proteinExistence type="predicted"/>
<name>A0ABV9P5Y8_9FLAO</name>
<dbReference type="Pfam" id="PF12732">
    <property type="entry name" value="YtxH"/>
    <property type="match status" value="1"/>
</dbReference>
<dbReference type="EMBL" id="JBHSGW010000027">
    <property type="protein sequence ID" value="MFC4740987.1"/>
    <property type="molecule type" value="Genomic_DNA"/>
</dbReference>
<feature type="transmembrane region" description="Helical" evidence="1">
    <location>
        <begin position="6"/>
        <end position="25"/>
    </location>
</feature>
<dbReference type="InterPro" id="IPR024623">
    <property type="entry name" value="YtxH"/>
</dbReference>
<protein>
    <submittedName>
        <fullName evidence="2">YtxH domain-containing protein</fullName>
    </submittedName>
</protein>
<keyword evidence="1" id="KW-0812">Transmembrane</keyword>
<keyword evidence="1" id="KW-0472">Membrane</keyword>
<evidence type="ECO:0000313" key="3">
    <source>
        <dbReference type="Proteomes" id="UP001595885"/>
    </source>
</evidence>
<organism evidence="2 3">
    <name type="scientific">Flavobacterium ponti</name>
    <dbReference type="NCBI Taxonomy" id="665133"/>
    <lineage>
        <taxon>Bacteria</taxon>
        <taxon>Pseudomonadati</taxon>
        <taxon>Bacteroidota</taxon>
        <taxon>Flavobacteriia</taxon>
        <taxon>Flavobacteriales</taxon>
        <taxon>Flavobacteriaceae</taxon>
        <taxon>Flavobacterium</taxon>
    </lineage>
</organism>
<dbReference type="PANTHER" id="PTHR35792:SF2">
    <property type="entry name" value="GENERAL STRESS PROTEIN"/>
    <property type="match status" value="1"/>
</dbReference>
<reference evidence="3" key="1">
    <citation type="journal article" date="2019" name="Int. J. Syst. Evol. Microbiol.">
        <title>The Global Catalogue of Microorganisms (GCM) 10K type strain sequencing project: providing services to taxonomists for standard genome sequencing and annotation.</title>
        <authorList>
            <consortium name="The Broad Institute Genomics Platform"/>
            <consortium name="The Broad Institute Genome Sequencing Center for Infectious Disease"/>
            <person name="Wu L."/>
            <person name="Ma J."/>
        </authorList>
    </citation>
    <scope>NUCLEOTIDE SEQUENCE [LARGE SCALE GENOMIC DNA]</scope>
    <source>
        <strain evidence="3">CCUG 50349</strain>
    </source>
</reference>